<sequence>MPDLERPVQAVSRAVANLVKVGKETINSSDDAILKQDMPASLQRVEGASRLLEEASAMLKVDPYSSPARKKLIEGSRGILQGTSSLLLCFDESEVRKIIRECKKVLDYLAVAEVMETMEDLVQFLKDLSPCLSKVSREVGAREKELTHQVHREILIRCLEQVKTLTPILICGMKIYIHIVSQGGKGADEAAENRNYLAQRMTDEINEIIRVLQLTTYDEDEWDADNLTVMKKCQNAIQGKMRGAHDWLEDPLALRGGVGEKSVRQILDHATKVAERSLPQDRDSILKMVDDITTMTDALCELRQDGKGATPQAEGLSRNIQDRLGDLCQRVARAVQNVDKSGIQQPAHTVAGRLEQARRWLSNPERDDRGLGQRAISLIVDEGKKVAEGLPGVQKAEILGLCDEVDILSRQLSDLCRKGMGDTPQAHSVARALSQKLHELKNCIQNAVVNRVVEDFIDIASPLKQFTEAVLAPEGTPHREQNFADKALNLEQFSNRAAKTARMVAAGGSGGNKKLTEALLTSSNQVESLTPQLINAGRIRMAYPESKAAHEHFENLRAQYADSVQRMRTLCDTTIDPCEFIKASEEQMQKHTILCEDAIRKNQPQKMVDNTSAIARLANRVLMIAKQEADNSEDPNFITRVNRASDQVLSNLTPMVQDAKCVAADPTDYNAAARWRESNKALLNAVGDVRWAVTATPDLPPPPDMNSLNLNVGLSIKESQLPRVYDDYDYYDRGDHLQEWYDSDTDQPPPRPPLPGEYPGDYPPPRPPPPETDDEDDMFRQAPQPNQPIMIAAHGLHQEVKQWSSKDNEIIAAAKKMALLMGKLSQLVRGEGGTKRDLIATAKAIAEASEEVTRLAKELARECTDKRMRTNLLQVCERIPTIGTQLKILSTVKATMLGAQGTAEDQEATDMLVGNAQNLMQSVKETVRAAEAASIKIRTDAGVRYRWVRSQPWYQ</sequence>
<evidence type="ECO:0000256" key="1">
    <source>
        <dbReference type="ARBA" id="ARBA00004245"/>
    </source>
</evidence>
<evidence type="ECO:0000256" key="4">
    <source>
        <dbReference type="ARBA" id="ARBA00008376"/>
    </source>
</evidence>
<evidence type="ECO:0000256" key="10">
    <source>
        <dbReference type="ARBA" id="ARBA00022949"/>
    </source>
</evidence>
<dbReference type="PRINTS" id="PR00806">
    <property type="entry name" value="VINCULIN"/>
</dbReference>
<dbReference type="InterPro" id="IPR006077">
    <property type="entry name" value="Vinculin/catenin"/>
</dbReference>
<dbReference type="EMBL" id="DS235465">
    <property type="protein sequence ID" value="EEB15944.1"/>
    <property type="molecule type" value="Genomic_DNA"/>
</dbReference>
<dbReference type="SUPFAM" id="SSF47220">
    <property type="entry name" value="alpha-catenin/vinculin-like"/>
    <property type="match status" value="6"/>
</dbReference>
<dbReference type="Gene3D" id="1.20.120.810">
    <property type="entry name" value="Vinculin, Vh2 four-helix bundle"/>
    <property type="match status" value="2"/>
</dbReference>
<comment type="similarity">
    <text evidence="4">Belongs to the vinculin/alpha-catenin family.</text>
</comment>
<dbReference type="SMR" id="E0VRD8"/>
<dbReference type="PROSITE" id="PS00664">
    <property type="entry name" value="VINCULIN_2"/>
    <property type="match status" value="1"/>
</dbReference>
<protein>
    <recommendedName>
        <fullName evidence="5">Vinculin</fullName>
    </recommendedName>
</protein>
<dbReference type="HOGENOM" id="CLU_012338_0_0_1"/>
<dbReference type="GeneID" id="8237801"/>
<evidence type="ECO:0000256" key="11">
    <source>
        <dbReference type="ARBA" id="ARBA00023136"/>
    </source>
</evidence>
<evidence type="ECO:0000313" key="15">
    <source>
        <dbReference type="EMBL" id="EEB15944.1"/>
    </source>
</evidence>
<evidence type="ECO:0000256" key="8">
    <source>
        <dbReference type="ARBA" id="ARBA00022737"/>
    </source>
</evidence>
<dbReference type="InterPro" id="IPR036723">
    <property type="entry name" value="Alpha-catenin/vinculin-like_sf"/>
</dbReference>
<dbReference type="Proteomes" id="UP000009046">
    <property type="component" value="Unassembled WGS sequence"/>
</dbReference>
<dbReference type="GO" id="GO:0005912">
    <property type="term" value="C:adherens junction"/>
    <property type="evidence" value="ECO:0007669"/>
    <property type="project" value="UniProtKB-SubCell"/>
</dbReference>
<dbReference type="FunCoup" id="E0VRD8">
    <property type="interactions" value="666"/>
</dbReference>
<name>E0VRD8_PEDHC</name>
<evidence type="ECO:0000256" key="3">
    <source>
        <dbReference type="ARBA" id="ARBA00004536"/>
    </source>
</evidence>
<dbReference type="InterPro" id="IPR000633">
    <property type="entry name" value="Vinculin_CS"/>
</dbReference>
<keyword evidence="10" id="KW-0965">Cell junction</keyword>
<dbReference type="GO" id="GO:0051015">
    <property type="term" value="F:actin filament binding"/>
    <property type="evidence" value="ECO:0007669"/>
    <property type="project" value="InterPro"/>
</dbReference>
<dbReference type="InParanoid" id="E0VRD8"/>
<keyword evidence="17" id="KW-1185">Reference proteome</keyword>
<keyword evidence="11" id="KW-0472">Membrane</keyword>
<comment type="subcellular location">
    <subcellularLocation>
        <location evidence="3">Cell junction</location>
        <location evidence="3">Adherens junction</location>
    </subcellularLocation>
    <subcellularLocation>
        <location evidence="2">Cell membrane</location>
        <topology evidence="2">Peripheral membrane protein</topology>
        <orientation evidence="2">Cytoplasmic side</orientation>
    </subcellularLocation>
    <subcellularLocation>
        <location evidence="1">Cytoplasm</location>
        <location evidence="1">Cytoskeleton</location>
    </subcellularLocation>
</comment>
<dbReference type="GO" id="GO:0007155">
    <property type="term" value="P:cell adhesion"/>
    <property type="evidence" value="ECO:0007669"/>
    <property type="project" value="UniProtKB-KW"/>
</dbReference>
<dbReference type="GO" id="GO:0005886">
    <property type="term" value="C:plasma membrane"/>
    <property type="evidence" value="ECO:0007669"/>
    <property type="project" value="UniProtKB-SubCell"/>
</dbReference>
<evidence type="ECO:0000313" key="17">
    <source>
        <dbReference type="Proteomes" id="UP000009046"/>
    </source>
</evidence>
<reference evidence="16" key="3">
    <citation type="submission" date="2020-05" db="UniProtKB">
        <authorList>
            <consortium name="EnsemblMetazoa"/>
        </authorList>
    </citation>
    <scope>IDENTIFICATION</scope>
    <source>
        <strain evidence="16">USDA</strain>
    </source>
</reference>
<dbReference type="EMBL" id="AAZO01004655">
    <property type="status" value="NOT_ANNOTATED_CDS"/>
    <property type="molecule type" value="Genomic_DNA"/>
</dbReference>
<evidence type="ECO:0000256" key="2">
    <source>
        <dbReference type="ARBA" id="ARBA00004413"/>
    </source>
</evidence>
<proteinExistence type="inferred from homology"/>
<dbReference type="InterPro" id="IPR017997">
    <property type="entry name" value="Vinculin"/>
</dbReference>
<dbReference type="eggNOG" id="KOG3681">
    <property type="taxonomic scope" value="Eukaryota"/>
</dbReference>
<accession>E0VRD8</accession>
<keyword evidence="12" id="KW-0009">Actin-binding</keyword>
<gene>
    <name evidence="16" type="primary">8237801</name>
    <name evidence="15" type="ORF">Phum_PHUM397210</name>
</gene>
<keyword evidence="8" id="KW-0677">Repeat</keyword>
<reference evidence="15" key="1">
    <citation type="submission" date="2007-04" db="EMBL/GenBank/DDBJ databases">
        <title>Annotation of Pediculus humanus corporis strain USDA.</title>
        <authorList>
            <person name="Kirkness E."/>
            <person name="Hannick L."/>
            <person name="Hass B."/>
            <person name="Bruggner R."/>
            <person name="Lawson D."/>
            <person name="Bidwell S."/>
            <person name="Joardar V."/>
            <person name="Caler E."/>
            <person name="Walenz B."/>
            <person name="Inman J."/>
            <person name="Schobel S."/>
            <person name="Galinsky K."/>
            <person name="Amedeo P."/>
            <person name="Strausberg R."/>
        </authorList>
    </citation>
    <scope>NUCLEOTIDE SEQUENCE</scope>
    <source>
        <strain evidence="15">USDA</strain>
    </source>
</reference>
<evidence type="ECO:0000256" key="9">
    <source>
        <dbReference type="ARBA" id="ARBA00022889"/>
    </source>
</evidence>
<dbReference type="AlphaFoldDB" id="E0VRD8"/>
<dbReference type="GO" id="GO:0015629">
    <property type="term" value="C:actin cytoskeleton"/>
    <property type="evidence" value="ECO:0007669"/>
    <property type="project" value="InterPro"/>
</dbReference>
<dbReference type="RefSeq" id="XP_002428682.1">
    <property type="nucleotide sequence ID" value="XM_002428637.1"/>
</dbReference>
<evidence type="ECO:0000256" key="12">
    <source>
        <dbReference type="ARBA" id="ARBA00023203"/>
    </source>
</evidence>
<dbReference type="PANTHER" id="PTHR46180">
    <property type="entry name" value="VINCULIN"/>
    <property type="match status" value="1"/>
</dbReference>
<evidence type="ECO:0000256" key="7">
    <source>
        <dbReference type="ARBA" id="ARBA00022490"/>
    </source>
</evidence>
<dbReference type="Gene3D" id="1.20.120.230">
    <property type="entry name" value="Alpha-catenin/vinculin-like"/>
    <property type="match status" value="4"/>
</dbReference>
<organism>
    <name type="scientific">Pediculus humanus subsp. corporis</name>
    <name type="common">Body louse</name>
    <dbReference type="NCBI Taxonomy" id="121224"/>
    <lineage>
        <taxon>Eukaryota</taxon>
        <taxon>Metazoa</taxon>
        <taxon>Ecdysozoa</taxon>
        <taxon>Arthropoda</taxon>
        <taxon>Hexapoda</taxon>
        <taxon>Insecta</taxon>
        <taxon>Pterygota</taxon>
        <taxon>Neoptera</taxon>
        <taxon>Paraneoptera</taxon>
        <taxon>Psocodea</taxon>
        <taxon>Troctomorpha</taxon>
        <taxon>Phthiraptera</taxon>
        <taxon>Anoplura</taxon>
        <taxon>Pediculidae</taxon>
        <taxon>Pediculus</taxon>
    </lineage>
</organism>
<evidence type="ECO:0000256" key="14">
    <source>
        <dbReference type="SAM" id="MobiDB-lite"/>
    </source>
</evidence>
<feature type="region of interest" description="Disordered" evidence="14">
    <location>
        <begin position="739"/>
        <end position="782"/>
    </location>
</feature>
<dbReference type="EnsemblMetazoa" id="PHUM397210-RA">
    <property type="protein sequence ID" value="PHUM397210-PA"/>
    <property type="gene ID" value="PHUM397210"/>
</dbReference>
<keyword evidence="6" id="KW-1003">Cell membrane</keyword>
<dbReference type="Pfam" id="PF01044">
    <property type="entry name" value="Vinculin"/>
    <property type="match status" value="1"/>
</dbReference>
<dbReference type="VEuPathDB" id="VectorBase:PHUM397210"/>
<dbReference type="CTD" id="8237801"/>
<reference evidence="15" key="2">
    <citation type="submission" date="2007-04" db="EMBL/GenBank/DDBJ databases">
        <title>The genome of the human body louse.</title>
        <authorList>
            <consortium name="The Human Body Louse Genome Consortium"/>
            <person name="Kirkness E."/>
            <person name="Walenz B."/>
            <person name="Hass B."/>
            <person name="Bruggner R."/>
            <person name="Strausberg R."/>
        </authorList>
    </citation>
    <scope>NUCLEOTIDE SEQUENCE</scope>
    <source>
        <strain evidence="15">USDA</strain>
    </source>
</reference>
<keyword evidence="13" id="KW-0206">Cytoskeleton</keyword>
<evidence type="ECO:0000313" key="16">
    <source>
        <dbReference type="EnsemblMetazoa" id="PHUM397210-PA"/>
    </source>
</evidence>
<evidence type="ECO:0000256" key="13">
    <source>
        <dbReference type="ARBA" id="ARBA00023212"/>
    </source>
</evidence>
<dbReference type="GO" id="GO:0005198">
    <property type="term" value="F:structural molecule activity"/>
    <property type="evidence" value="ECO:0007669"/>
    <property type="project" value="InterPro"/>
</dbReference>
<dbReference type="FunFam" id="1.20.120.230:FF:000010">
    <property type="entry name" value="Vinculin a"/>
    <property type="match status" value="1"/>
</dbReference>
<evidence type="ECO:0000256" key="6">
    <source>
        <dbReference type="ARBA" id="ARBA00022475"/>
    </source>
</evidence>
<dbReference type="OrthoDB" id="29742at2759"/>
<dbReference type="KEGG" id="phu:Phum_PHUM397210"/>
<keyword evidence="7" id="KW-0963">Cytoplasm</keyword>
<dbReference type="STRING" id="121224.E0VRD8"/>
<feature type="compositionally biased region" description="Pro residues" evidence="14">
    <location>
        <begin position="747"/>
        <end position="770"/>
    </location>
</feature>
<keyword evidence="9" id="KW-0130">Cell adhesion</keyword>
<evidence type="ECO:0000256" key="5">
    <source>
        <dbReference type="ARBA" id="ARBA00014125"/>
    </source>
</evidence>
<dbReference type="OMA" id="ANNLCEL"/>